<proteinExistence type="predicted"/>
<accession>A0A9D1ITD6</accession>
<dbReference type="AlphaFoldDB" id="A0A9D1ITD6"/>
<evidence type="ECO:0000259" key="2">
    <source>
        <dbReference type="Pfam" id="PF04892"/>
    </source>
</evidence>
<reference evidence="3" key="1">
    <citation type="submission" date="2020-10" db="EMBL/GenBank/DDBJ databases">
        <authorList>
            <person name="Gilroy R."/>
        </authorList>
    </citation>
    <scope>NUCLEOTIDE SEQUENCE</scope>
    <source>
        <strain evidence="3">CHK191-8634</strain>
    </source>
</reference>
<name>A0A9D1ITD6_9CLOT</name>
<keyword evidence="1" id="KW-0812">Transmembrane</keyword>
<organism evidence="3 4">
    <name type="scientific">Candidatus Ventrousia excrementavium</name>
    <dbReference type="NCBI Taxonomy" id="2840961"/>
    <lineage>
        <taxon>Bacteria</taxon>
        <taxon>Bacillati</taxon>
        <taxon>Bacillota</taxon>
        <taxon>Clostridia</taxon>
        <taxon>Eubacteriales</taxon>
        <taxon>Clostridiaceae</taxon>
        <taxon>Clostridiaceae incertae sedis</taxon>
        <taxon>Candidatus Ventrousia</taxon>
    </lineage>
</organism>
<dbReference type="Pfam" id="PF04892">
    <property type="entry name" value="VanZ"/>
    <property type="match status" value="1"/>
</dbReference>
<reference evidence="3" key="2">
    <citation type="journal article" date="2021" name="PeerJ">
        <title>Extensive microbial diversity within the chicken gut microbiome revealed by metagenomics and culture.</title>
        <authorList>
            <person name="Gilroy R."/>
            <person name="Ravi A."/>
            <person name="Getino M."/>
            <person name="Pursley I."/>
            <person name="Horton D.L."/>
            <person name="Alikhan N.F."/>
            <person name="Baker D."/>
            <person name="Gharbi K."/>
            <person name="Hall N."/>
            <person name="Watson M."/>
            <person name="Adriaenssens E.M."/>
            <person name="Foster-Nyarko E."/>
            <person name="Jarju S."/>
            <person name="Secka A."/>
            <person name="Antonio M."/>
            <person name="Oren A."/>
            <person name="Chaudhuri R.R."/>
            <person name="La Ragione R."/>
            <person name="Hildebrand F."/>
            <person name="Pallen M.J."/>
        </authorList>
    </citation>
    <scope>NUCLEOTIDE SEQUENCE</scope>
    <source>
        <strain evidence="3">CHK191-8634</strain>
    </source>
</reference>
<dbReference type="InterPro" id="IPR006976">
    <property type="entry name" value="VanZ-like"/>
</dbReference>
<feature type="domain" description="VanZ-like" evidence="2">
    <location>
        <begin position="49"/>
        <end position="184"/>
    </location>
</feature>
<evidence type="ECO:0000313" key="3">
    <source>
        <dbReference type="EMBL" id="HIU42992.1"/>
    </source>
</evidence>
<evidence type="ECO:0000313" key="4">
    <source>
        <dbReference type="Proteomes" id="UP000824073"/>
    </source>
</evidence>
<comment type="caution">
    <text evidence="3">The sequence shown here is derived from an EMBL/GenBank/DDBJ whole genome shotgun (WGS) entry which is preliminary data.</text>
</comment>
<evidence type="ECO:0000256" key="1">
    <source>
        <dbReference type="SAM" id="Phobius"/>
    </source>
</evidence>
<dbReference type="PANTHER" id="PTHR36834:SF1">
    <property type="entry name" value="INTEGRAL MEMBRANE PROTEIN"/>
    <property type="match status" value="1"/>
</dbReference>
<feature type="transmembrane region" description="Helical" evidence="1">
    <location>
        <begin position="168"/>
        <end position="188"/>
    </location>
</feature>
<protein>
    <submittedName>
        <fullName evidence="3">VanZ family protein</fullName>
    </submittedName>
</protein>
<feature type="transmembrane region" description="Helical" evidence="1">
    <location>
        <begin position="108"/>
        <end position="130"/>
    </location>
</feature>
<dbReference type="InterPro" id="IPR053150">
    <property type="entry name" value="Teicoplanin_resist-assoc"/>
</dbReference>
<feature type="transmembrane region" description="Helical" evidence="1">
    <location>
        <begin position="40"/>
        <end position="62"/>
    </location>
</feature>
<dbReference type="EMBL" id="DVMR01000016">
    <property type="protein sequence ID" value="HIU42992.1"/>
    <property type="molecule type" value="Genomic_DNA"/>
</dbReference>
<gene>
    <name evidence="3" type="ORF">IAB67_01700</name>
</gene>
<keyword evidence="1" id="KW-0472">Membrane</keyword>
<feature type="transmembrane region" description="Helical" evidence="1">
    <location>
        <begin position="142"/>
        <end position="162"/>
    </location>
</feature>
<dbReference type="Proteomes" id="UP000824073">
    <property type="component" value="Unassembled WGS sequence"/>
</dbReference>
<dbReference type="PANTHER" id="PTHR36834">
    <property type="entry name" value="MEMBRANE PROTEIN-RELATED"/>
    <property type="match status" value="1"/>
</dbReference>
<sequence length="199" mass="22827">MSAILYYAGEMLPWVLLGLPVYLIARYVRLRRNVPPRISWLREGLLLCFVLFCIGLASQTVLPELYTDQTGLHAVTVFSQGWDGRQWGMNFKPFFTISEYFTRGNAELFLVNILGNVGIFAPLGFFPPLLWKRWRKWYKTTLLGLGVSVIIECLQVFTFRSVDVDDVILNTLGALLGYLCFALLRFLYRIIDSKGVQDV</sequence>
<feature type="transmembrane region" description="Helical" evidence="1">
    <location>
        <begin position="12"/>
        <end position="28"/>
    </location>
</feature>
<keyword evidence="1" id="KW-1133">Transmembrane helix</keyword>